<accession>B8C4P8</accession>
<keyword evidence="2" id="KW-1185">Reference proteome</keyword>
<protein>
    <submittedName>
        <fullName evidence="1">Uncharacterized protein</fullName>
    </submittedName>
</protein>
<organism evidence="1 2">
    <name type="scientific">Thalassiosira pseudonana</name>
    <name type="common">Marine diatom</name>
    <name type="synonym">Cyclotella nana</name>
    <dbReference type="NCBI Taxonomy" id="35128"/>
    <lineage>
        <taxon>Eukaryota</taxon>
        <taxon>Sar</taxon>
        <taxon>Stramenopiles</taxon>
        <taxon>Ochrophyta</taxon>
        <taxon>Bacillariophyta</taxon>
        <taxon>Coscinodiscophyceae</taxon>
        <taxon>Thalassiosirophycidae</taxon>
        <taxon>Thalassiosirales</taxon>
        <taxon>Thalassiosiraceae</taxon>
        <taxon>Thalassiosira</taxon>
    </lineage>
</organism>
<dbReference type="RefSeq" id="XP_002291656.1">
    <property type="nucleotide sequence ID" value="XM_002291620.1"/>
</dbReference>
<dbReference type="Gene3D" id="1.25.40.420">
    <property type="match status" value="1"/>
</dbReference>
<dbReference type="HOGENOM" id="CLU_1964030_0_0_1"/>
<dbReference type="KEGG" id="tps:THAPSDRAFT_6571"/>
<dbReference type="CDD" id="cd14733">
    <property type="entry name" value="BACK"/>
    <property type="match status" value="1"/>
</dbReference>
<evidence type="ECO:0000313" key="1">
    <source>
        <dbReference type="EMBL" id="EED91763.1"/>
    </source>
</evidence>
<dbReference type="Proteomes" id="UP000001449">
    <property type="component" value="Chromosome 6"/>
</dbReference>
<reference evidence="1 2" key="1">
    <citation type="journal article" date="2004" name="Science">
        <title>The genome of the diatom Thalassiosira pseudonana: ecology, evolution, and metabolism.</title>
        <authorList>
            <person name="Armbrust E.V."/>
            <person name="Berges J.A."/>
            <person name="Bowler C."/>
            <person name="Green B.R."/>
            <person name="Martinez D."/>
            <person name="Putnam N.H."/>
            <person name="Zhou S."/>
            <person name="Allen A.E."/>
            <person name="Apt K.E."/>
            <person name="Bechner M."/>
            <person name="Brzezinski M.A."/>
            <person name="Chaal B.K."/>
            <person name="Chiovitti A."/>
            <person name="Davis A.K."/>
            <person name="Demarest M.S."/>
            <person name="Detter J.C."/>
            <person name="Glavina T."/>
            <person name="Goodstein D."/>
            <person name="Hadi M.Z."/>
            <person name="Hellsten U."/>
            <person name="Hildebrand M."/>
            <person name="Jenkins B.D."/>
            <person name="Jurka J."/>
            <person name="Kapitonov V.V."/>
            <person name="Kroger N."/>
            <person name="Lau W.W."/>
            <person name="Lane T.W."/>
            <person name="Larimer F.W."/>
            <person name="Lippmeier J.C."/>
            <person name="Lucas S."/>
            <person name="Medina M."/>
            <person name="Montsant A."/>
            <person name="Obornik M."/>
            <person name="Parker M.S."/>
            <person name="Palenik B."/>
            <person name="Pazour G.J."/>
            <person name="Richardson P.M."/>
            <person name="Rynearson T.A."/>
            <person name="Saito M.A."/>
            <person name="Schwartz D.C."/>
            <person name="Thamatrakoln K."/>
            <person name="Valentin K."/>
            <person name="Vardi A."/>
            <person name="Wilkerson F.P."/>
            <person name="Rokhsar D.S."/>
        </authorList>
    </citation>
    <scope>NUCLEOTIDE SEQUENCE [LARGE SCALE GENOMIC DNA]</scope>
    <source>
        <strain evidence="1 2">CCMP1335</strain>
    </source>
</reference>
<dbReference type="EMBL" id="CM000643">
    <property type="protein sequence ID" value="EED91763.1"/>
    <property type="molecule type" value="Genomic_DNA"/>
</dbReference>
<sequence>MELLLDVRNRLSEGMIDDTGRRRVASIRIYFIFELEIFGKLLEIGGRALADAEWKEHSESMLDSEDSYGFSNIKLEAEAWYTNHPNFTVDNVAEILHNAASTNCPKLKDDAMEFKMKNGEEVIASVRS</sequence>
<gene>
    <name evidence="1" type="ORF">THAPSDRAFT_6571</name>
</gene>
<dbReference type="InParanoid" id="B8C4P8"/>
<proteinExistence type="predicted"/>
<reference evidence="1 2" key="2">
    <citation type="journal article" date="2008" name="Nature">
        <title>The Phaeodactylum genome reveals the evolutionary history of diatom genomes.</title>
        <authorList>
            <person name="Bowler C."/>
            <person name="Allen A.E."/>
            <person name="Badger J.H."/>
            <person name="Grimwood J."/>
            <person name="Jabbari K."/>
            <person name="Kuo A."/>
            <person name="Maheswari U."/>
            <person name="Martens C."/>
            <person name="Maumus F."/>
            <person name="Otillar R.P."/>
            <person name="Rayko E."/>
            <person name="Salamov A."/>
            <person name="Vandepoele K."/>
            <person name="Beszteri B."/>
            <person name="Gruber A."/>
            <person name="Heijde M."/>
            <person name="Katinka M."/>
            <person name="Mock T."/>
            <person name="Valentin K."/>
            <person name="Verret F."/>
            <person name="Berges J.A."/>
            <person name="Brownlee C."/>
            <person name="Cadoret J.P."/>
            <person name="Chiovitti A."/>
            <person name="Choi C.J."/>
            <person name="Coesel S."/>
            <person name="De Martino A."/>
            <person name="Detter J.C."/>
            <person name="Durkin C."/>
            <person name="Falciatore A."/>
            <person name="Fournet J."/>
            <person name="Haruta M."/>
            <person name="Huysman M.J."/>
            <person name="Jenkins B.D."/>
            <person name="Jiroutova K."/>
            <person name="Jorgensen R.E."/>
            <person name="Joubert Y."/>
            <person name="Kaplan A."/>
            <person name="Kroger N."/>
            <person name="Kroth P.G."/>
            <person name="La Roche J."/>
            <person name="Lindquist E."/>
            <person name="Lommer M."/>
            <person name="Martin-Jezequel V."/>
            <person name="Lopez P.J."/>
            <person name="Lucas S."/>
            <person name="Mangogna M."/>
            <person name="McGinnis K."/>
            <person name="Medlin L.K."/>
            <person name="Montsant A."/>
            <person name="Oudot-Le Secq M.P."/>
            <person name="Napoli C."/>
            <person name="Obornik M."/>
            <person name="Parker M.S."/>
            <person name="Petit J.L."/>
            <person name="Porcel B.M."/>
            <person name="Poulsen N."/>
            <person name="Robison M."/>
            <person name="Rychlewski L."/>
            <person name="Rynearson T.A."/>
            <person name="Schmutz J."/>
            <person name="Shapiro H."/>
            <person name="Siaut M."/>
            <person name="Stanley M."/>
            <person name="Sussman M.R."/>
            <person name="Taylor A.R."/>
            <person name="Vardi A."/>
            <person name="von Dassow P."/>
            <person name="Vyverman W."/>
            <person name="Willis A."/>
            <person name="Wyrwicz L.S."/>
            <person name="Rokhsar D.S."/>
            <person name="Weissenbach J."/>
            <person name="Armbrust E.V."/>
            <person name="Green B.R."/>
            <person name="Van de Peer Y."/>
            <person name="Grigoriev I.V."/>
        </authorList>
    </citation>
    <scope>NUCLEOTIDE SEQUENCE [LARGE SCALE GENOMIC DNA]</scope>
    <source>
        <strain evidence="1 2">CCMP1335</strain>
    </source>
</reference>
<name>B8C4P8_THAPS</name>
<dbReference type="PaxDb" id="35128-Thaps6571"/>
<evidence type="ECO:0000313" key="2">
    <source>
        <dbReference type="Proteomes" id="UP000001449"/>
    </source>
</evidence>
<dbReference type="AlphaFoldDB" id="B8C4P8"/>
<dbReference type="GeneID" id="7446553"/>